<dbReference type="SUPFAM" id="SSF88713">
    <property type="entry name" value="Glycoside hydrolase/deacetylase"/>
    <property type="match status" value="1"/>
</dbReference>
<keyword evidence="6" id="KW-1185">Reference proteome</keyword>
<keyword evidence="1 3" id="KW-0732">Signal</keyword>
<dbReference type="AlphaFoldDB" id="A0A4Y5Z1T6"/>
<evidence type="ECO:0000256" key="1">
    <source>
        <dbReference type="ARBA" id="ARBA00022729"/>
    </source>
</evidence>
<dbReference type="Pfam" id="PF14883">
    <property type="entry name" value="GHL13"/>
    <property type="match status" value="2"/>
</dbReference>
<gene>
    <name evidence="5" type="primary">pgaB</name>
    <name evidence="5" type="ORF">FIV34_08745</name>
</gene>
<dbReference type="EMBL" id="CP041046">
    <property type="protein sequence ID" value="QDE39280.1"/>
    <property type="molecule type" value="Genomic_DNA"/>
</dbReference>
<feature type="region of interest" description="Disordered" evidence="2">
    <location>
        <begin position="605"/>
        <end position="627"/>
    </location>
</feature>
<dbReference type="NCBIfam" id="TIGR03938">
    <property type="entry name" value="deacetyl_PgaB"/>
    <property type="match status" value="1"/>
</dbReference>
<evidence type="ECO:0000259" key="4">
    <source>
        <dbReference type="PROSITE" id="PS51677"/>
    </source>
</evidence>
<dbReference type="GO" id="GO:0016810">
    <property type="term" value="F:hydrolase activity, acting on carbon-nitrogen (but not peptide) bonds"/>
    <property type="evidence" value="ECO:0007669"/>
    <property type="project" value="InterPro"/>
</dbReference>
<dbReference type="KEGG" id="lpy:FIV34_08745"/>
<dbReference type="OrthoDB" id="9814639at2"/>
<dbReference type="Gene3D" id="3.20.20.370">
    <property type="entry name" value="Glycoside hydrolase/deacetylase"/>
    <property type="match status" value="1"/>
</dbReference>
<evidence type="ECO:0000313" key="6">
    <source>
        <dbReference type="Proteomes" id="UP000316093"/>
    </source>
</evidence>
<feature type="chain" id="PRO_5021351420" evidence="3">
    <location>
        <begin position="23"/>
        <end position="627"/>
    </location>
</feature>
<organism evidence="5 6">
    <name type="scientific">Luteibacter pinisoli</name>
    <dbReference type="NCBI Taxonomy" id="2589080"/>
    <lineage>
        <taxon>Bacteria</taxon>
        <taxon>Pseudomonadati</taxon>
        <taxon>Pseudomonadota</taxon>
        <taxon>Gammaproteobacteria</taxon>
        <taxon>Lysobacterales</taxon>
        <taxon>Rhodanobacteraceae</taxon>
        <taxon>Luteibacter</taxon>
    </lineage>
</organism>
<name>A0A4Y5Z1T6_9GAMM</name>
<dbReference type="InterPro" id="IPR002509">
    <property type="entry name" value="NODB_dom"/>
</dbReference>
<evidence type="ECO:0000313" key="5">
    <source>
        <dbReference type="EMBL" id="QDE39280.1"/>
    </source>
</evidence>
<reference evidence="5 6" key="1">
    <citation type="submission" date="2019-06" db="EMBL/GenBank/DDBJ databases">
        <title>A complete genome sequence for Luteibacter pinisoli MAH-14.</title>
        <authorList>
            <person name="Baltrus D.A."/>
        </authorList>
    </citation>
    <scope>NUCLEOTIDE SEQUENCE [LARGE SCALE GENOMIC DNA]</scope>
    <source>
        <strain evidence="5 6">MAH-14</strain>
    </source>
</reference>
<dbReference type="Pfam" id="PF01522">
    <property type="entry name" value="Polysacc_deac_1"/>
    <property type="match status" value="1"/>
</dbReference>
<dbReference type="Gene3D" id="3.20.20.80">
    <property type="entry name" value="Glycosidases"/>
    <property type="match status" value="1"/>
</dbReference>
<dbReference type="PANTHER" id="PTHR34216">
    <property type="match status" value="1"/>
</dbReference>
<dbReference type="GO" id="GO:0005975">
    <property type="term" value="P:carbohydrate metabolic process"/>
    <property type="evidence" value="ECO:0007669"/>
    <property type="project" value="InterPro"/>
</dbReference>
<protein>
    <submittedName>
        <fullName evidence="5">Poly-beta-1,6-N-acetyl-D-glucosamine N-deacetylase PgaB</fullName>
    </submittedName>
</protein>
<evidence type="ECO:0000256" key="3">
    <source>
        <dbReference type="SAM" id="SignalP"/>
    </source>
</evidence>
<evidence type="ECO:0000256" key="2">
    <source>
        <dbReference type="SAM" id="MobiDB-lite"/>
    </source>
</evidence>
<proteinExistence type="predicted"/>
<feature type="signal peptide" evidence="3">
    <location>
        <begin position="1"/>
        <end position="22"/>
    </location>
</feature>
<dbReference type="InterPro" id="IPR032772">
    <property type="entry name" value="PGA_deacetylase_PgaB_C"/>
</dbReference>
<dbReference type="PANTHER" id="PTHR34216:SF7">
    <property type="entry name" value="POLY-BETA-1,6-N-ACETYL-D-GLUCOSAMINE N-DEACETYLASE"/>
    <property type="match status" value="1"/>
</dbReference>
<sequence>MKSMRPLLLILALLGLALPAFAQTAAPARPNLIVLAYHDVRDDVGLDADRDPDATSTDHLVSHFDWLKANGYNVVTFDQVKEASQGGRPLPKDAVLLTFDDGLESFYTRVYPLLRAYHYPALAAVVGSWMDLPEGKRMPYNGSDCDRSCFLTWDQVAEMQKSGLVEFASHSWALHQGTNGNPQGNQMPAAAYLQFDASKHGYETEAEYAARVRDDLSKSADEIAAHTGVRPRAIAWPYGAFTRVGQDVAAGLGMSISFSLGDAIPSLGSGGTIPRLLVSGNITANRLGWLMRHQARVDAVRAIQVDLDYIYDPDPAQQDRNLSKLLDRIKRLHPSQVWLQAYADPDGDGVADAVYFPNRHLPMRADLFSRVSWQLRTRAGVRVYAWMPVLAFRFPDGKNLPSLAGEPKPGSDHFRLAPYDPAVRQMIGDVYEDLAMHTDEAGVLFSDDAYLRDTDQLGPWATNTPAQNTSALIAFTQELAGRMKKWHPQLLTARNLLARPVLQPKAEAWTAQSLPAFLAAYDMTAIMAMPQLDQQSDRLGWYRKLVAKVLEEPRGADRTLFEFATYNWRTKERIDVGDLNDRIRAVQAAGARHVGYYPDDFLHDQPDMESVRPTISASDYPYREPAR</sequence>
<dbReference type="InterPro" id="IPR051398">
    <property type="entry name" value="Polysacch_Deacetylase"/>
</dbReference>
<feature type="domain" description="NodB homology" evidence="4">
    <location>
        <begin position="93"/>
        <end position="340"/>
    </location>
</feature>
<dbReference type="PROSITE" id="PS51677">
    <property type="entry name" value="NODB"/>
    <property type="match status" value="1"/>
</dbReference>
<dbReference type="InterPro" id="IPR011330">
    <property type="entry name" value="Glyco_hydro/deAcase_b/a-brl"/>
</dbReference>
<accession>A0A4Y5Z1T6</accession>
<dbReference type="GO" id="GO:0043708">
    <property type="term" value="P:cell adhesion involved in biofilm formation"/>
    <property type="evidence" value="ECO:0007669"/>
    <property type="project" value="InterPro"/>
</dbReference>
<dbReference type="Proteomes" id="UP000316093">
    <property type="component" value="Chromosome"/>
</dbReference>
<dbReference type="RefSeq" id="WP_139981647.1">
    <property type="nucleotide sequence ID" value="NZ_CP041046.1"/>
</dbReference>
<dbReference type="InterPro" id="IPR023854">
    <property type="entry name" value="PGA_deacetylase_PgaB"/>
</dbReference>